<reference evidence="1 2" key="1">
    <citation type="journal article" date="2022" name="New Phytol.">
        <title>Ecological generalism drives hyperdiversity of secondary metabolite gene clusters in xylarialean endophytes.</title>
        <authorList>
            <person name="Franco M.E.E."/>
            <person name="Wisecaver J.H."/>
            <person name="Arnold A.E."/>
            <person name="Ju Y.M."/>
            <person name="Slot J.C."/>
            <person name="Ahrendt S."/>
            <person name="Moore L.P."/>
            <person name="Eastman K.E."/>
            <person name="Scott K."/>
            <person name="Konkel Z."/>
            <person name="Mondo S.J."/>
            <person name="Kuo A."/>
            <person name="Hayes R.D."/>
            <person name="Haridas S."/>
            <person name="Andreopoulos B."/>
            <person name="Riley R."/>
            <person name="LaButti K."/>
            <person name="Pangilinan J."/>
            <person name="Lipzen A."/>
            <person name="Amirebrahimi M."/>
            <person name="Yan J."/>
            <person name="Adam C."/>
            <person name="Keymanesh K."/>
            <person name="Ng V."/>
            <person name="Louie K."/>
            <person name="Northen T."/>
            <person name="Drula E."/>
            <person name="Henrissat B."/>
            <person name="Hsieh H.M."/>
            <person name="Youens-Clark K."/>
            <person name="Lutzoni F."/>
            <person name="Miadlikowska J."/>
            <person name="Eastwood D.C."/>
            <person name="Hamelin R.C."/>
            <person name="Grigoriev I.V."/>
            <person name="U'Ren J.M."/>
        </authorList>
    </citation>
    <scope>NUCLEOTIDE SEQUENCE [LARGE SCALE GENOMIC DNA]</scope>
    <source>
        <strain evidence="1 2">ER1909</strain>
    </source>
</reference>
<dbReference type="EMBL" id="MU394318">
    <property type="protein sequence ID" value="KAI6086130.1"/>
    <property type="molecule type" value="Genomic_DNA"/>
</dbReference>
<dbReference type="Proteomes" id="UP001497680">
    <property type="component" value="Unassembled WGS sequence"/>
</dbReference>
<evidence type="ECO:0000313" key="2">
    <source>
        <dbReference type="Proteomes" id="UP001497680"/>
    </source>
</evidence>
<proteinExistence type="predicted"/>
<evidence type="ECO:0000313" key="1">
    <source>
        <dbReference type="EMBL" id="KAI6086130.1"/>
    </source>
</evidence>
<keyword evidence="2" id="KW-1185">Reference proteome</keyword>
<accession>A0ACC0D074</accession>
<name>A0ACC0D074_9PEZI</name>
<comment type="caution">
    <text evidence="1">The sequence shown here is derived from an EMBL/GenBank/DDBJ whole genome shotgun (WGS) entry which is preliminary data.</text>
</comment>
<protein>
    <submittedName>
        <fullName evidence="1">FAD/NAD(P)-binding domain-containing protein</fullName>
    </submittedName>
</protein>
<sequence length="374" mass="39930">MTKTIVVLGGAYAGVGVAHRLLKHTRPQFPDLKVILVSKNSHFFWNLASVRAIVPGQLKEEQYSLPIESGFAKYPADSFEFIVGAAEAVDIIEKTVKVSTSGGAGERVLSYDHLVCATGTRAVDTAVPWKSNGTYEETAAVLAKIQATVKTAKHIVVAGAGATGVEAAAELAFEYGKEKEVHLLSGDAEILGGDSLASNATGELNKLGVKIHKSARVDKATELPDGKTEVLLQSGEKIVTDLYLPTMGMAPNSEYLPADLLTDKKFVDIDEFYRVKGTKDVWAAGDLVWKPRGSFVLSDKQAGGVAKNIDLALKGKPPVVVKTIPMDVLFVATGRSRGSGRLGPVKVFSLMVYMIKGKTLGIQQLPSYVDGSAW</sequence>
<organism evidence="1 2">
    <name type="scientific">Hypoxylon rubiginosum</name>
    <dbReference type="NCBI Taxonomy" id="110542"/>
    <lineage>
        <taxon>Eukaryota</taxon>
        <taxon>Fungi</taxon>
        <taxon>Dikarya</taxon>
        <taxon>Ascomycota</taxon>
        <taxon>Pezizomycotina</taxon>
        <taxon>Sordariomycetes</taxon>
        <taxon>Xylariomycetidae</taxon>
        <taxon>Xylariales</taxon>
        <taxon>Hypoxylaceae</taxon>
        <taxon>Hypoxylon</taxon>
    </lineage>
</organism>
<gene>
    <name evidence="1" type="ORF">F4821DRAFT_260217</name>
</gene>